<comment type="subcellular location">
    <subcellularLocation>
        <location evidence="1">Cell membrane</location>
        <topology evidence="1">Multi-pass membrane protein</topology>
    </subcellularLocation>
</comment>
<dbReference type="GO" id="GO:0005886">
    <property type="term" value="C:plasma membrane"/>
    <property type="evidence" value="ECO:0007669"/>
    <property type="project" value="UniProtKB-SubCell"/>
</dbReference>
<dbReference type="PANTHER" id="PTHR42643:SF24">
    <property type="entry name" value="IONOTROPIC RECEPTOR 60A"/>
    <property type="match status" value="1"/>
</dbReference>
<evidence type="ECO:0000256" key="3">
    <source>
        <dbReference type="ARBA" id="ARBA00022448"/>
    </source>
</evidence>
<sequence length="496" mass="56677">LRQVSWCVTVVVVSDDPTFLAAFAERSLNGRLLVWPTRLLVVTRLPLQELHHLHKLLSMTNSMLFVVDDTLEDTRCSVYIHLPYTITGTKAMKVASWTTHQGLALTTHLPLFPDKFYKFLHKPTLSVVVDQIHIRDIEGGTKDDMLNFLAQAINFTYKYVVPPDNSFGSKQTDGSWSGLIGMVVREEAEFCADPVSLSFARAEVVDFTMPLTIQYSRILARRGRPEIDPWGFLFAPLAPLVWVAILTTMLMLPVVMFLLSSSFSRNDYKHDNWTSNSFSLFRILLQQDYMVSGWWWRRLVFAVWMLMSLVLVKSYAGTLMSVLAVRHIEQPYQTLRDLLDSPSTTMIWQSNSKNVEYIKSVESGIYREVAETESRGGIRYQTLFEVFHSADTLVRRGDHVLINFEIIISMIVSRDVSKTGRCDFYLSRERLLPSALALIGQKNSPLVPVISRMVMSITEAGLYYQWIKQQIPNFTTCSFPPTKITVSTSLSVENLW</sequence>
<comment type="similarity">
    <text evidence="2">Belongs to the glutamate-gated ion channel (TC 1.A.10.1) family.</text>
</comment>
<evidence type="ECO:0000256" key="12">
    <source>
        <dbReference type="ARBA" id="ARBA00023303"/>
    </source>
</evidence>
<name>A0A8J5TN67_HOMAM</name>
<dbReference type="GO" id="GO:0015276">
    <property type="term" value="F:ligand-gated monoatomic ion channel activity"/>
    <property type="evidence" value="ECO:0007669"/>
    <property type="project" value="InterPro"/>
</dbReference>
<dbReference type="Gene3D" id="1.10.287.70">
    <property type="match status" value="1"/>
</dbReference>
<evidence type="ECO:0000259" key="15">
    <source>
        <dbReference type="SMART" id="SM00918"/>
    </source>
</evidence>
<dbReference type="EMBL" id="JAHLQT010001166">
    <property type="protein sequence ID" value="KAG7177915.1"/>
    <property type="molecule type" value="Genomic_DNA"/>
</dbReference>
<feature type="non-terminal residue" evidence="16">
    <location>
        <position position="496"/>
    </location>
</feature>
<organism evidence="16 17">
    <name type="scientific">Homarus americanus</name>
    <name type="common">American lobster</name>
    <dbReference type="NCBI Taxonomy" id="6706"/>
    <lineage>
        <taxon>Eukaryota</taxon>
        <taxon>Metazoa</taxon>
        <taxon>Ecdysozoa</taxon>
        <taxon>Arthropoda</taxon>
        <taxon>Crustacea</taxon>
        <taxon>Multicrustacea</taxon>
        <taxon>Malacostraca</taxon>
        <taxon>Eumalacostraca</taxon>
        <taxon>Eucarida</taxon>
        <taxon>Decapoda</taxon>
        <taxon>Pleocyemata</taxon>
        <taxon>Astacidea</taxon>
        <taxon>Nephropoidea</taxon>
        <taxon>Nephropidae</taxon>
        <taxon>Homarus</taxon>
    </lineage>
</organism>
<accession>A0A8J5TN67</accession>
<evidence type="ECO:0000256" key="2">
    <source>
        <dbReference type="ARBA" id="ARBA00008685"/>
    </source>
</evidence>
<keyword evidence="12" id="KW-0407">Ion channel</keyword>
<evidence type="ECO:0000256" key="13">
    <source>
        <dbReference type="SAM" id="Phobius"/>
    </source>
</evidence>
<keyword evidence="9 16" id="KW-0675">Receptor</keyword>
<dbReference type="InterPro" id="IPR001320">
    <property type="entry name" value="Iontro_rcpt_C"/>
</dbReference>
<feature type="transmembrane region" description="Helical" evidence="13">
    <location>
        <begin position="294"/>
        <end position="312"/>
    </location>
</feature>
<evidence type="ECO:0000256" key="10">
    <source>
        <dbReference type="ARBA" id="ARBA00023180"/>
    </source>
</evidence>
<evidence type="ECO:0000313" key="16">
    <source>
        <dbReference type="EMBL" id="KAG7177915.1"/>
    </source>
</evidence>
<feature type="domain" description="Ionotropic glutamate receptor C-terminal" evidence="14">
    <location>
        <begin position="124"/>
        <end position="469"/>
    </location>
</feature>
<evidence type="ECO:0000256" key="8">
    <source>
        <dbReference type="ARBA" id="ARBA00023136"/>
    </source>
</evidence>
<keyword evidence="6 13" id="KW-1133">Transmembrane helix</keyword>
<evidence type="ECO:0000256" key="4">
    <source>
        <dbReference type="ARBA" id="ARBA00022475"/>
    </source>
</evidence>
<evidence type="ECO:0000313" key="17">
    <source>
        <dbReference type="Proteomes" id="UP000747542"/>
    </source>
</evidence>
<evidence type="ECO:0000256" key="1">
    <source>
        <dbReference type="ARBA" id="ARBA00004651"/>
    </source>
</evidence>
<dbReference type="SUPFAM" id="SSF53850">
    <property type="entry name" value="Periplasmic binding protein-like II"/>
    <property type="match status" value="1"/>
</dbReference>
<dbReference type="PANTHER" id="PTHR42643">
    <property type="entry name" value="IONOTROPIC RECEPTOR 20A-RELATED"/>
    <property type="match status" value="1"/>
</dbReference>
<dbReference type="SMART" id="SM00079">
    <property type="entry name" value="PBPe"/>
    <property type="match status" value="1"/>
</dbReference>
<dbReference type="GO" id="GO:0050906">
    <property type="term" value="P:detection of stimulus involved in sensory perception"/>
    <property type="evidence" value="ECO:0007669"/>
    <property type="project" value="UniProtKB-ARBA"/>
</dbReference>
<dbReference type="Gene3D" id="3.40.190.10">
    <property type="entry name" value="Periplasmic binding protein-like II"/>
    <property type="match status" value="1"/>
</dbReference>
<evidence type="ECO:0000256" key="9">
    <source>
        <dbReference type="ARBA" id="ARBA00023170"/>
    </source>
</evidence>
<proteinExistence type="inferred from homology"/>
<evidence type="ECO:0000259" key="14">
    <source>
        <dbReference type="SMART" id="SM00079"/>
    </source>
</evidence>
<evidence type="ECO:0000256" key="11">
    <source>
        <dbReference type="ARBA" id="ARBA00023286"/>
    </source>
</evidence>
<protein>
    <submittedName>
        <fullName evidence="16">Glutamate receptor-like 72</fullName>
    </submittedName>
</protein>
<keyword evidence="8 13" id="KW-0472">Membrane</keyword>
<dbReference type="InterPro" id="IPR019594">
    <property type="entry name" value="Glu/Gly-bd"/>
</dbReference>
<dbReference type="AlphaFoldDB" id="A0A8J5TN67"/>
<dbReference type="SMART" id="SM00918">
    <property type="entry name" value="Lig_chan-Glu_bd"/>
    <property type="match status" value="1"/>
</dbReference>
<dbReference type="Pfam" id="PF10613">
    <property type="entry name" value="Lig_chan-Glu_bd"/>
    <property type="match status" value="1"/>
</dbReference>
<dbReference type="Pfam" id="PF00060">
    <property type="entry name" value="Lig_chan"/>
    <property type="match status" value="1"/>
</dbReference>
<evidence type="ECO:0000256" key="6">
    <source>
        <dbReference type="ARBA" id="ARBA00022989"/>
    </source>
</evidence>
<feature type="non-terminal residue" evidence="16">
    <location>
        <position position="1"/>
    </location>
</feature>
<gene>
    <name evidence="16" type="primary">Glrk-L72</name>
    <name evidence="16" type="ORF">Hamer_G030855</name>
</gene>
<dbReference type="InterPro" id="IPR052192">
    <property type="entry name" value="Insect_Ionotropic_Sensory_Rcpt"/>
</dbReference>
<keyword evidence="5 13" id="KW-0812">Transmembrane</keyword>
<evidence type="ECO:0000256" key="7">
    <source>
        <dbReference type="ARBA" id="ARBA00023065"/>
    </source>
</evidence>
<keyword evidence="7" id="KW-0406">Ion transport</keyword>
<feature type="domain" description="Ionotropic glutamate receptor L-glutamate and glycine-binding" evidence="15">
    <location>
        <begin position="123"/>
        <end position="185"/>
    </location>
</feature>
<keyword evidence="4" id="KW-1003">Cell membrane</keyword>
<feature type="transmembrane region" description="Helical" evidence="13">
    <location>
        <begin position="230"/>
        <end position="259"/>
    </location>
</feature>
<keyword evidence="11" id="KW-1071">Ligand-gated ion channel</keyword>
<dbReference type="Proteomes" id="UP000747542">
    <property type="component" value="Unassembled WGS sequence"/>
</dbReference>
<keyword evidence="17" id="KW-1185">Reference proteome</keyword>
<evidence type="ECO:0000256" key="5">
    <source>
        <dbReference type="ARBA" id="ARBA00022692"/>
    </source>
</evidence>
<comment type="caution">
    <text evidence="16">The sequence shown here is derived from an EMBL/GenBank/DDBJ whole genome shotgun (WGS) entry which is preliminary data.</text>
</comment>
<reference evidence="16" key="1">
    <citation type="journal article" date="2021" name="Sci. Adv.">
        <title>The American lobster genome reveals insights on longevity, neural, and immune adaptations.</title>
        <authorList>
            <person name="Polinski J.M."/>
            <person name="Zimin A.V."/>
            <person name="Clark K.F."/>
            <person name="Kohn A.B."/>
            <person name="Sadowski N."/>
            <person name="Timp W."/>
            <person name="Ptitsyn A."/>
            <person name="Khanna P."/>
            <person name="Romanova D.Y."/>
            <person name="Williams P."/>
            <person name="Greenwood S.J."/>
            <person name="Moroz L.L."/>
            <person name="Walt D.R."/>
            <person name="Bodnar A.G."/>
        </authorList>
    </citation>
    <scope>NUCLEOTIDE SEQUENCE</scope>
    <source>
        <strain evidence="16">GMGI-L3</strain>
    </source>
</reference>
<keyword evidence="3" id="KW-0813">Transport</keyword>
<keyword evidence="10" id="KW-0325">Glycoprotein</keyword>